<dbReference type="EMBL" id="CP001618">
    <property type="protein sequence ID" value="ACQ81701.1"/>
    <property type="molecule type" value="Genomic_DNA"/>
</dbReference>
<accession>C5C276</accession>
<dbReference type="HOGENOM" id="CLU_3325020_0_0_11"/>
<protein>
    <submittedName>
        <fullName evidence="1">Uncharacterized protein</fullName>
    </submittedName>
</protein>
<organism evidence="1 2">
    <name type="scientific">Beutenbergia cavernae (strain ATCC BAA-8 / DSM 12333 / CCUG 43141 / JCM 11478 / NBRC 16432 / NCIMB 13614 / HKI 0122)</name>
    <dbReference type="NCBI Taxonomy" id="471853"/>
    <lineage>
        <taxon>Bacteria</taxon>
        <taxon>Bacillati</taxon>
        <taxon>Actinomycetota</taxon>
        <taxon>Actinomycetes</taxon>
        <taxon>Micrococcales</taxon>
        <taxon>Beutenbergiaceae</taxon>
        <taxon>Beutenbergia</taxon>
    </lineage>
</organism>
<proteinExistence type="predicted"/>
<keyword evidence="2" id="KW-1185">Reference proteome</keyword>
<evidence type="ECO:0000313" key="2">
    <source>
        <dbReference type="Proteomes" id="UP000007962"/>
    </source>
</evidence>
<gene>
    <name evidence="1" type="ordered locus">Bcav_3459</name>
</gene>
<evidence type="ECO:0000313" key="1">
    <source>
        <dbReference type="EMBL" id="ACQ81701.1"/>
    </source>
</evidence>
<reference evidence="1 2" key="1">
    <citation type="journal article" date="2009" name="Stand. Genomic Sci.">
        <title>Complete genome sequence of Beutenbergia cavernae type strain (HKI 0122).</title>
        <authorList>
            <person name="Land M."/>
            <person name="Pukall R."/>
            <person name="Abt B."/>
            <person name="Goker M."/>
            <person name="Rohde M."/>
            <person name="Glavina Del Rio T."/>
            <person name="Tice H."/>
            <person name="Copeland A."/>
            <person name="Cheng J.F."/>
            <person name="Lucas S."/>
            <person name="Chen F."/>
            <person name="Nolan M."/>
            <person name="Bruce D."/>
            <person name="Goodwin L."/>
            <person name="Pitluck S."/>
            <person name="Ivanova N."/>
            <person name="Mavromatis K."/>
            <person name="Ovchinnikova G."/>
            <person name="Pati A."/>
            <person name="Chen A."/>
            <person name="Palaniappan K."/>
            <person name="Hauser L."/>
            <person name="Chang Y.J."/>
            <person name="Jefferies C.C."/>
            <person name="Saunders E."/>
            <person name="Brettin T."/>
            <person name="Detter J.C."/>
            <person name="Han C."/>
            <person name="Chain P."/>
            <person name="Bristow J."/>
            <person name="Eisen J.A."/>
            <person name="Markowitz V."/>
            <person name="Hugenholtz P."/>
            <person name="Kyrpides N.C."/>
            <person name="Klenk H.P."/>
            <person name="Lapidus A."/>
        </authorList>
    </citation>
    <scope>NUCLEOTIDE SEQUENCE [LARGE SCALE GENOMIC DNA]</scope>
    <source>
        <strain evidence="2">ATCC BAA-8 / DSM 12333 / NBRC 16432</strain>
    </source>
</reference>
<dbReference type="KEGG" id="bcv:Bcav_3459"/>
<dbReference type="AlphaFoldDB" id="C5C276"/>
<name>C5C276_BEUC1</name>
<sequence length="38" mass="4313">MVGAAGIMGFYGWLLWRRLTGRDKRHRGRSNETPPDGP</sequence>
<dbReference type="Proteomes" id="UP000007962">
    <property type="component" value="Chromosome"/>
</dbReference>